<dbReference type="Proteomes" id="UP001189429">
    <property type="component" value="Unassembled WGS sequence"/>
</dbReference>
<dbReference type="EMBL" id="CAUYUJ010020282">
    <property type="protein sequence ID" value="CAK0897136.1"/>
    <property type="molecule type" value="Genomic_DNA"/>
</dbReference>
<evidence type="ECO:0000256" key="1">
    <source>
        <dbReference type="SAM" id="MobiDB-lite"/>
    </source>
</evidence>
<feature type="non-terminal residue" evidence="2">
    <location>
        <position position="1"/>
    </location>
</feature>
<evidence type="ECO:0000313" key="3">
    <source>
        <dbReference type="Proteomes" id="UP001189429"/>
    </source>
</evidence>
<protein>
    <submittedName>
        <fullName evidence="2">Uncharacterized protein</fullName>
    </submittedName>
</protein>
<evidence type="ECO:0000313" key="2">
    <source>
        <dbReference type="EMBL" id="CAK0897136.1"/>
    </source>
</evidence>
<name>A0ABN9XG74_9DINO</name>
<keyword evidence="3" id="KW-1185">Reference proteome</keyword>
<gene>
    <name evidence="2" type="ORF">PCOR1329_LOCUS75405</name>
</gene>
<comment type="caution">
    <text evidence="2">The sequence shown here is derived from an EMBL/GenBank/DDBJ whole genome shotgun (WGS) entry which is preliminary data.</text>
</comment>
<sequence length="143" mass="16010">AAKRLAITTLAKESGVLASDVPNSQDSRPTMFDPQWDEDFFSKLDQYEWEESERTELRKLEQGLIQARNNLGERNTKITEWKNRMEQLKEAVHDRTRKKRKAGGSAAAAPPPASGHDEAAIAAEAKRIPEAKLAAAELAQQQR</sequence>
<feature type="compositionally biased region" description="Basic and acidic residues" evidence="1">
    <location>
        <begin position="115"/>
        <end position="124"/>
    </location>
</feature>
<accession>A0ABN9XG74</accession>
<reference evidence="2" key="1">
    <citation type="submission" date="2023-10" db="EMBL/GenBank/DDBJ databases">
        <authorList>
            <person name="Chen Y."/>
            <person name="Shah S."/>
            <person name="Dougan E. K."/>
            <person name="Thang M."/>
            <person name="Chan C."/>
        </authorList>
    </citation>
    <scope>NUCLEOTIDE SEQUENCE [LARGE SCALE GENOMIC DNA]</scope>
</reference>
<organism evidence="2 3">
    <name type="scientific">Prorocentrum cordatum</name>
    <dbReference type="NCBI Taxonomy" id="2364126"/>
    <lineage>
        <taxon>Eukaryota</taxon>
        <taxon>Sar</taxon>
        <taxon>Alveolata</taxon>
        <taxon>Dinophyceae</taxon>
        <taxon>Prorocentrales</taxon>
        <taxon>Prorocentraceae</taxon>
        <taxon>Prorocentrum</taxon>
    </lineage>
</organism>
<proteinExistence type="predicted"/>
<feature type="non-terminal residue" evidence="2">
    <location>
        <position position="143"/>
    </location>
</feature>
<feature type="region of interest" description="Disordered" evidence="1">
    <location>
        <begin position="90"/>
        <end position="124"/>
    </location>
</feature>